<dbReference type="AlphaFoldDB" id="A0A512CYV4"/>
<dbReference type="RefSeq" id="WP_186815059.1">
    <property type="nucleotide sequence ID" value="NZ_BAAARO010000023.1"/>
</dbReference>
<dbReference type="EMBL" id="BJYX01000004">
    <property type="protein sequence ID" value="GEO29398.1"/>
    <property type="molecule type" value="Genomic_DNA"/>
</dbReference>
<comment type="caution">
    <text evidence="1">The sequence shown here is derived from an EMBL/GenBank/DDBJ whole genome shotgun (WGS) entry which is preliminary data.</text>
</comment>
<dbReference type="InterPro" id="IPR011991">
    <property type="entry name" value="ArsR-like_HTH"/>
</dbReference>
<dbReference type="Gene3D" id="1.10.10.10">
    <property type="entry name" value="Winged helix-like DNA-binding domain superfamily/Winged helix DNA-binding domain"/>
    <property type="match status" value="1"/>
</dbReference>
<evidence type="ECO:0000313" key="2">
    <source>
        <dbReference type="Proteomes" id="UP000321534"/>
    </source>
</evidence>
<dbReference type="InterPro" id="IPR036390">
    <property type="entry name" value="WH_DNA-bd_sf"/>
</dbReference>
<keyword evidence="2" id="KW-1185">Reference proteome</keyword>
<protein>
    <recommendedName>
        <fullName evidence="3">ArsR family transcriptional regulator</fullName>
    </recommendedName>
</protein>
<name>A0A512CYV4_9MICO</name>
<sequence>MPEIDDILTSPTRRAIIELLRRVGTAHDEVPVPSSVGGAPHELPALGLGASETADALGLHVTTARFHLERMVAAGVVTTTLRRGSVGRPRKLYLAAEDAAPLATPEALAAFTELLTSAWSAASDGSPTDPEHAGRRWVEEHSDAVVPPPAASAGSWLGKVGAAVDLLEEWGYQPELRTGAGGRTVELTLSACPFLTMARAHPDVVCGIHRGLILGTMAAVGEPGSEVELEPFVTERSCVARLTTTAAFRRPVHR</sequence>
<dbReference type="Proteomes" id="UP000321534">
    <property type="component" value="Unassembled WGS sequence"/>
</dbReference>
<evidence type="ECO:0000313" key="1">
    <source>
        <dbReference type="EMBL" id="GEO29398.1"/>
    </source>
</evidence>
<dbReference type="InterPro" id="IPR036388">
    <property type="entry name" value="WH-like_DNA-bd_sf"/>
</dbReference>
<dbReference type="CDD" id="cd00090">
    <property type="entry name" value="HTH_ARSR"/>
    <property type="match status" value="1"/>
</dbReference>
<organism evidence="1 2">
    <name type="scientific">Terrabacter aerolatus</name>
    <dbReference type="NCBI Taxonomy" id="422442"/>
    <lineage>
        <taxon>Bacteria</taxon>
        <taxon>Bacillati</taxon>
        <taxon>Actinomycetota</taxon>
        <taxon>Actinomycetes</taxon>
        <taxon>Micrococcales</taxon>
        <taxon>Intrasporangiaceae</taxon>
        <taxon>Terrabacter</taxon>
    </lineage>
</organism>
<proteinExistence type="predicted"/>
<dbReference type="SUPFAM" id="SSF46785">
    <property type="entry name" value="Winged helix' DNA-binding domain"/>
    <property type="match status" value="1"/>
</dbReference>
<evidence type="ECO:0008006" key="3">
    <source>
        <dbReference type="Google" id="ProtNLM"/>
    </source>
</evidence>
<reference evidence="1 2" key="1">
    <citation type="submission" date="2019-07" db="EMBL/GenBank/DDBJ databases">
        <title>Whole genome shotgun sequence of Terrabacter aerolatus NBRC 106305.</title>
        <authorList>
            <person name="Hosoyama A."/>
            <person name="Uohara A."/>
            <person name="Ohji S."/>
            <person name="Ichikawa N."/>
        </authorList>
    </citation>
    <scope>NUCLEOTIDE SEQUENCE [LARGE SCALE GENOMIC DNA]</scope>
    <source>
        <strain evidence="1 2">NBRC 106305</strain>
    </source>
</reference>
<gene>
    <name evidence="1" type="ORF">TAE01_12080</name>
</gene>
<accession>A0A512CYV4</accession>